<dbReference type="InterPro" id="IPR024402">
    <property type="entry name" value="DUF2726"/>
</dbReference>
<reference evidence="2" key="1">
    <citation type="submission" date="2022-07" db="EMBL/GenBank/DDBJ databases">
        <title>FELIX.</title>
        <authorList>
            <person name="Wan K.H."/>
            <person name="Park S."/>
            <person name="Lawrence Q."/>
            <person name="Eichenberger J.P."/>
            <person name="Booth B.W."/>
            <person name="Piaggio A.J."/>
            <person name="Chandler J.C."/>
            <person name="Franklin A.B."/>
            <person name="Celniker S.E."/>
        </authorList>
    </citation>
    <scope>NUCLEOTIDE SEQUENCE</scope>
    <source>
        <strain evidence="2">QA-1986 374</strain>
    </source>
</reference>
<evidence type="ECO:0000259" key="1">
    <source>
        <dbReference type="Pfam" id="PF10881"/>
    </source>
</evidence>
<dbReference type="RefSeq" id="WP_256706441.1">
    <property type="nucleotide sequence ID" value="NZ_CP101914.1"/>
</dbReference>
<dbReference type="EMBL" id="CP101914">
    <property type="protein sequence ID" value="UUI01021.1"/>
    <property type="molecule type" value="Genomic_DNA"/>
</dbReference>
<organism evidence="2 3">
    <name type="scientific">Oceanobacillus jeddahense</name>
    <dbReference type="NCBI Taxonomy" id="1462527"/>
    <lineage>
        <taxon>Bacteria</taxon>
        <taxon>Bacillati</taxon>
        <taxon>Bacillota</taxon>
        <taxon>Bacilli</taxon>
        <taxon>Bacillales</taxon>
        <taxon>Bacillaceae</taxon>
        <taxon>Oceanobacillus</taxon>
    </lineage>
</organism>
<feature type="domain" description="DUF2726" evidence="1">
    <location>
        <begin position="3"/>
        <end position="111"/>
    </location>
</feature>
<sequence>MGKQIFNNYEKVTYGRLQEVCSNDNVSVFPKVRLADIFPINNSGISNEEYTFSLKSHFDFTIIDNASSLPIFAIEFDGDLHETPGQKHLDNIKDTLAKKFDLPLLRINARYLEKKYRDLDLLSWCVEVWFSAEAFYKAQENGTVPYDELFDPELIYYISGKDKKFPIFLSYDIRKEIRNLYEQGKIKNSSPNIWIGKNKKGNYYGISWIYLDNRRGVYSVSGMKGKSFPISEIDLLQEIMIFDLYEQLQEVFANKKESNSNQKISQIIDGFEKKYRLVMAAAGG</sequence>
<keyword evidence="3" id="KW-1185">Reference proteome</keyword>
<accession>A0ABY5JLL3</accession>
<proteinExistence type="predicted"/>
<protein>
    <submittedName>
        <fullName evidence="2">DUF2726 domain-containing protein</fullName>
    </submittedName>
</protein>
<name>A0ABY5JLL3_9BACI</name>
<evidence type="ECO:0000313" key="3">
    <source>
        <dbReference type="Proteomes" id="UP001059773"/>
    </source>
</evidence>
<gene>
    <name evidence="2" type="ORF">NP439_13140</name>
</gene>
<dbReference type="Proteomes" id="UP001059773">
    <property type="component" value="Chromosome"/>
</dbReference>
<evidence type="ECO:0000313" key="2">
    <source>
        <dbReference type="EMBL" id="UUI01021.1"/>
    </source>
</evidence>
<dbReference type="Pfam" id="PF10881">
    <property type="entry name" value="DUF2726"/>
    <property type="match status" value="1"/>
</dbReference>